<gene>
    <name evidence="1" type="ORF">D0Z00_003181</name>
</gene>
<comment type="caution">
    <text evidence="1">The sequence shown here is derived from an EMBL/GenBank/DDBJ whole genome shotgun (WGS) entry which is preliminary data.</text>
</comment>
<organism evidence="1 2">
    <name type="scientific">Geotrichum galactomycetum</name>
    <dbReference type="NCBI Taxonomy" id="27317"/>
    <lineage>
        <taxon>Eukaryota</taxon>
        <taxon>Fungi</taxon>
        <taxon>Dikarya</taxon>
        <taxon>Ascomycota</taxon>
        <taxon>Saccharomycotina</taxon>
        <taxon>Dipodascomycetes</taxon>
        <taxon>Dipodascales</taxon>
        <taxon>Dipodascaceae</taxon>
        <taxon>Geotrichum</taxon>
    </lineage>
</organism>
<reference evidence="1 2" key="1">
    <citation type="journal article" date="2020" name="Front. Microbiol.">
        <title>Phenotypic and Genetic Characterization of the Cheese Ripening Yeast Geotrichum candidum.</title>
        <authorList>
            <person name="Perkins V."/>
            <person name="Vignola S."/>
            <person name="Lessard M.H."/>
            <person name="Plante P.L."/>
            <person name="Corbeil J."/>
            <person name="Dugat-Bony E."/>
            <person name="Frenette M."/>
            <person name="Labrie S."/>
        </authorList>
    </citation>
    <scope>NUCLEOTIDE SEQUENCE [LARGE SCALE GENOMIC DNA]</scope>
    <source>
        <strain evidence="1 2">LMA-1147</strain>
    </source>
</reference>
<protein>
    <submittedName>
        <fullName evidence="1">Uncharacterized protein</fullName>
    </submittedName>
</protein>
<accession>A0ACB6V230</accession>
<evidence type="ECO:0000313" key="1">
    <source>
        <dbReference type="EMBL" id="KAF5095353.1"/>
    </source>
</evidence>
<sequence>MTVVTSAQISYQNQPGYNDCLLPPTNASFLTPASKSSTTTTGASNTAASDESNENKVDLKDSIDAQLAKLLAMPTSLPAREFTHYKAKLTTNLPRDLPLVQAWLSALDECDADKAKQQEVRQQVIDYMLHHNGVSIWALPLRKVVESLVISDQ</sequence>
<name>A0ACB6V230_9ASCO</name>
<dbReference type="EMBL" id="QVQA01000127">
    <property type="protein sequence ID" value="KAF5095353.1"/>
    <property type="molecule type" value="Genomic_DNA"/>
</dbReference>
<dbReference type="Proteomes" id="UP000744676">
    <property type="component" value="Unassembled WGS sequence"/>
</dbReference>
<evidence type="ECO:0000313" key="2">
    <source>
        <dbReference type="Proteomes" id="UP000744676"/>
    </source>
</evidence>
<proteinExistence type="predicted"/>
<keyword evidence="2" id="KW-1185">Reference proteome</keyword>